<dbReference type="PROSITE" id="PS50157">
    <property type="entry name" value="ZINC_FINGER_C2H2_2"/>
    <property type="match status" value="1"/>
</dbReference>
<dbReference type="RefSeq" id="XP_014674052.1">
    <property type="nucleotide sequence ID" value="XM_014818566.1"/>
</dbReference>
<evidence type="ECO:0000259" key="3">
    <source>
        <dbReference type="PROSITE" id="PS50157"/>
    </source>
</evidence>
<accession>A0ABM1EPD1</accession>
<evidence type="ECO:0000256" key="2">
    <source>
        <dbReference type="SAM" id="MobiDB-lite"/>
    </source>
</evidence>
<keyword evidence="1" id="KW-0862">Zinc</keyword>
<evidence type="ECO:0000313" key="5">
    <source>
        <dbReference type="RefSeq" id="XP_014674052.1"/>
    </source>
</evidence>
<name>A0ABM1EPD1_PRICU</name>
<gene>
    <name evidence="5" type="primary">LOC106814270</name>
</gene>
<evidence type="ECO:0000256" key="1">
    <source>
        <dbReference type="PROSITE-ProRule" id="PRU00042"/>
    </source>
</evidence>
<keyword evidence="1" id="KW-0479">Metal-binding</keyword>
<dbReference type="InterPro" id="IPR038765">
    <property type="entry name" value="Papain-like_cys_pep_sf"/>
</dbReference>
<feature type="domain" description="C2H2-type" evidence="3">
    <location>
        <begin position="361"/>
        <end position="389"/>
    </location>
</feature>
<reference evidence="5" key="1">
    <citation type="submission" date="2025-08" db="UniProtKB">
        <authorList>
            <consortium name="RefSeq"/>
        </authorList>
    </citation>
    <scope>IDENTIFICATION</scope>
</reference>
<dbReference type="PROSITE" id="PS00028">
    <property type="entry name" value="ZINC_FINGER_C2H2_1"/>
    <property type="match status" value="1"/>
</dbReference>
<sequence>MAYLLNKMTASHDRTGTLCFCLNATVANTRMTQLRDRHHYEFKDIDQLVLVINVGKLPDNSVYIRSDIQSGSHWVLAVVKLSTSEIFYCDSMTWGVPANLLVRIEEYTSFFNVRLSPSSIKVCHTPTPIGQLHRCQGGCTNYPIQRCSNVCGVVALCCAAVATFDRPLFDFLCGARTSALTYLGDPTRYAKYLRHVLISWFITGRIDIKNISLKEIPRSKPVQPSHAVIPPTLPLSEHTYAQVLKGRMQRKRKMSNYENKENGRPGSEKDTFQSHPSQPKMKVKVGEGLRLAQEEPVSEVHVSHSVNPKPRDLVEQRKIHSDGNDGKCDEKPAGTNTKDYLVSCETRKDDTTGQAEAPSKYVCPYCKLQLASRQSLHRHKKNKHADEKKKNLQGLNPMLQVQDILLWHYEELVGHLNSSHDHVFQIQQAEFASNKEYEGWKSDLESRMNFFHQSIWKQQL</sequence>
<keyword evidence="1" id="KW-0863">Zinc-finger</keyword>
<keyword evidence="4" id="KW-1185">Reference proteome</keyword>
<dbReference type="InterPro" id="IPR013087">
    <property type="entry name" value="Znf_C2H2_type"/>
</dbReference>
<proteinExistence type="predicted"/>
<dbReference type="GeneID" id="106814270"/>
<dbReference type="Proteomes" id="UP000695022">
    <property type="component" value="Unplaced"/>
</dbReference>
<feature type="compositionally biased region" description="Basic and acidic residues" evidence="2">
    <location>
        <begin position="258"/>
        <end position="272"/>
    </location>
</feature>
<protein>
    <submittedName>
        <fullName evidence="5">Uncharacterized protein LOC106814270</fullName>
    </submittedName>
</protein>
<dbReference type="Gene3D" id="3.40.395.10">
    <property type="entry name" value="Adenoviral Proteinase, Chain A"/>
    <property type="match status" value="1"/>
</dbReference>
<organism evidence="4 5">
    <name type="scientific">Priapulus caudatus</name>
    <name type="common">Priapulid worm</name>
    <dbReference type="NCBI Taxonomy" id="37621"/>
    <lineage>
        <taxon>Eukaryota</taxon>
        <taxon>Metazoa</taxon>
        <taxon>Ecdysozoa</taxon>
        <taxon>Scalidophora</taxon>
        <taxon>Priapulida</taxon>
        <taxon>Priapulimorpha</taxon>
        <taxon>Priapulimorphida</taxon>
        <taxon>Priapulidae</taxon>
        <taxon>Priapulus</taxon>
    </lineage>
</organism>
<feature type="region of interest" description="Disordered" evidence="2">
    <location>
        <begin position="246"/>
        <end position="281"/>
    </location>
</feature>
<dbReference type="SUPFAM" id="SSF54001">
    <property type="entry name" value="Cysteine proteinases"/>
    <property type="match status" value="1"/>
</dbReference>
<evidence type="ECO:0000313" key="4">
    <source>
        <dbReference type="Proteomes" id="UP000695022"/>
    </source>
</evidence>